<dbReference type="GO" id="GO:0005506">
    <property type="term" value="F:iron ion binding"/>
    <property type="evidence" value="ECO:0007669"/>
    <property type="project" value="InterPro"/>
</dbReference>
<name>A0A0D2C593_9EURO</name>
<evidence type="ECO:0008006" key="11">
    <source>
        <dbReference type="Google" id="ProtNLM"/>
    </source>
</evidence>
<dbReference type="EMBL" id="KN847044">
    <property type="protein sequence ID" value="KIW26348.1"/>
    <property type="molecule type" value="Genomic_DNA"/>
</dbReference>
<keyword evidence="5 7" id="KW-0408">Iron</keyword>
<reference evidence="9 10" key="1">
    <citation type="submission" date="2015-01" db="EMBL/GenBank/DDBJ databases">
        <title>The Genome Sequence of Cladophialophora immunda CBS83496.</title>
        <authorList>
            <consortium name="The Broad Institute Genomics Platform"/>
            <person name="Cuomo C."/>
            <person name="de Hoog S."/>
            <person name="Gorbushina A."/>
            <person name="Stielow B."/>
            <person name="Teixiera M."/>
            <person name="Abouelleil A."/>
            <person name="Chapman S.B."/>
            <person name="Priest M."/>
            <person name="Young S.K."/>
            <person name="Wortman J."/>
            <person name="Nusbaum C."/>
            <person name="Birren B."/>
        </authorList>
    </citation>
    <scope>NUCLEOTIDE SEQUENCE [LARGE SCALE GENOMIC DNA]</scope>
    <source>
        <strain evidence="9 10">CBS 83496</strain>
    </source>
</reference>
<dbReference type="PANTHER" id="PTHR46300">
    <property type="entry name" value="P450, PUTATIVE (EUROFUNG)-RELATED-RELATED"/>
    <property type="match status" value="1"/>
</dbReference>
<dbReference type="PROSITE" id="PS00086">
    <property type="entry name" value="CYTOCHROME_P450"/>
    <property type="match status" value="1"/>
</dbReference>
<sequence>MLSTISQQPILLLLPPLVILAACLLKLVSLTSRWKGAPPGPPTRPFIGNLHQIPKRDLHLQYQRWGEQYGPIFSLKLGSQSVVVLTSGELIKRIVDKRSGNYADRPKLYMQDIWEGSRIIMRGYDSLWKVERKLYHQFLNINKAARYVPYQDLETKQMLVDLLSEPLDFENLISRTTLSIATSMVYGFRVLDPRSEVMQELFTNTHGFFVMVNRSKLLDWYPQLRPFVQVLPTWLYPMARRAKQVFYRERAQFRQLYEAAKRAAQLDNSLPSFSADISQAKESWKGTENGALLTDHAASYISGIAMEGGADTTSNTLAGLIKAMMLFPSVQEAAQHELDTVVGPDRLPTMEDFESLPYIRQVTKETLRWLPTAISGAIPHAALENDEVDGYKIPAGSTVVLAVWSANNDPSLFPNPREFDPTRHRGDVSFHESASAPDYRDRDNWTFGAGRRICPGIHVAEKTLFLATARLLWAFKISKATDDHGREIEVDRDEVTQSIAARPVPFPCLLTPRSDKCADIARAEWEESKKLLNEDGNYKQSVLD</sequence>
<evidence type="ECO:0000256" key="5">
    <source>
        <dbReference type="ARBA" id="ARBA00023004"/>
    </source>
</evidence>
<evidence type="ECO:0000313" key="10">
    <source>
        <dbReference type="Proteomes" id="UP000054466"/>
    </source>
</evidence>
<dbReference type="STRING" id="569365.A0A0D2C593"/>
<comment type="similarity">
    <text evidence="2 8">Belongs to the cytochrome P450 family.</text>
</comment>
<dbReference type="Proteomes" id="UP000054466">
    <property type="component" value="Unassembled WGS sequence"/>
</dbReference>
<dbReference type="InterPro" id="IPR036396">
    <property type="entry name" value="Cyt_P450_sf"/>
</dbReference>
<protein>
    <recommendedName>
        <fullName evidence="11">O-methylsterigmatocystin oxidoreductase</fullName>
    </recommendedName>
</protein>
<dbReference type="HOGENOM" id="CLU_001570_2_1_1"/>
<dbReference type="GeneID" id="27348642"/>
<dbReference type="PANTHER" id="PTHR46300:SF2">
    <property type="entry name" value="CYTOCHROME P450 MONOOXYGENASE ALNH-RELATED"/>
    <property type="match status" value="1"/>
</dbReference>
<dbReference type="GO" id="GO:0020037">
    <property type="term" value="F:heme binding"/>
    <property type="evidence" value="ECO:0007669"/>
    <property type="project" value="InterPro"/>
</dbReference>
<keyword evidence="6 8" id="KW-0503">Monooxygenase</keyword>
<keyword evidence="10" id="KW-1185">Reference proteome</keyword>
<dbReference type="Pfam" id="PF00067">
    <property type="entry name" value="p450"/>
    <property type="match status" value="1"/>
</dbReference>
<dbReference type="CDD" id="cd11065">
    <property type="entry name" value="CYP64-like"/>
    <property type="match status" value="1"/>
</dbReference>
<dbReference type="Gene3D" id="1.10.630.10">
    <property type="entry name" value="Cytochrome P450"/>
    <property type="match status" value="1"/>
</dbReference>
<dbReference type="RefSeq" id="XP_016246564.1">
    <property type="nucleotide sequence ID" value="XM_016396708.1"/>
</dbReference>
<dbReference type="VEuPathDB" id="FungiDB:PV07_09448"/>
<evidence type="ECO:0000256" key="2">
    <source>
        <dbReference type="ARBA" id="ARBA00010617"/>
    </source>
</evidence>
<evidence type="ECO:0000256" key="6">
    <source>
        <dbReference type="ARBA" id="ARBA00023033"/>
    </source>
</evidence>
<dbReference type="PRINTS" id="PR00463">
    <property type="entry name" value="EP450I"/>
</dbReference>
<evidence type="ECO:0000256" key="8">
    <source>
        <dbReference type="RuleBase" id="RU000461"/>
    </source>
</evidence>
<dbReference type="AlphaFoldDB" id="A0A0D2C593"/>
<evidence type="ECO:0000256" key="7">
    <source>
        <dbReference type="PIRSR" id="PIRSR602401-1"/>
    </source>
</evidence>
<dbReference type="InterPro" id="IPR001128">
    <property type="entry name" value="Cyt_P450"/>
</dbReference>
<evidence type="ECO:0000256" key="3">
    <source>
        <dbReference type="ARBA" id="ARBA00022723"/>
    </source>
</evidence>
<evidence type="ECO:0000256" key="1">
    <source>
        <dbReference type="ARBA" id="ARBA00001971"/>
    </source>
</evidence>
<dbReference type="GO" id="GO:0004497">
    <property type="term" value="F:monooxygenase activity"/>
    <property type="evidence" value="ECO:0007669"/>
    <property type="project" value="UniProtKB-KW"/>
</dbReference>
<dbReference type="InterPro" id="IPR050364">
    <property type="entry name" value="Cytochrome_P450_fung"/>
</dbReference>
<comment type="cofactor">
    <cofactor evidence="1 7">
        <name>heme</name>
        <dbReference type="ChEBI" id="CHEBI:30413"/>
    </cofactor>
</comment>
<keyword evidence="7 8" id="KW-0349">Heme</keyword>
<dbReference type="InterPro" id="IPR002401">
    <property type="entry name" value="Cyt_P450_E_grp-I"/>
</dbReference>
<evidence type="ECO:0000256" key="4">
    <source>
        <dbReference type="ARBA" id="ARBA00023002"/>
    </source>
</evidence>
<dbReference type="GO" id="GO:0016705">
    <property type="term" value="F:oxidoreductase activity, acting on paired donors, with incorporation or reduction of molecular oxygen"/>
    <property type="evidence" value="ECO:0007669"/>
    <property type="project" value="InterPro"/>
</dbReference>
<evidence type="ECO:0000313" key="9">
    <source>
        <dbReference type="EMBL" id="KIW26348.1"/>
    </source>
</evidence>
<dbReference type="SUPFAM" id="SSF48264">
    <property type="entry name" value="Cytochrome P450"/>
    <property type="match status" value="1"/>
</dbReference>
<keyword evidence="4 8" id="KW-0560">Oxidoreductase</keyword>
<feature type="binding site" description="axial binding residue" evidence="7">
    <location>
        <position position="454"/>
    </location>
    <ligand>
        <name>heme</name>
        <dbReference type="ChEBI" id="CHEBI:30413"/>
    </ligand>
    <ligandPart>
        <name>Fe</name>
        <dbReference type="ChEBI" id="CHEBI:18248"/>
    </ligandPart>
</feature>
<gene>
    <name evidence="9" type="ORF">PV07_09448</name>
</gene>
<dbReference type="OrthoDB" id="1103324at2759"/>
<accession>A0A0D2C593</accession>
<dbReference type="PRINTS" id="PR00385">
    <property type="entry name" value="P450"/>
</dbReference>
<keyword evidence="3 7" id="KW-0479">Metal-binding</keyword>
<dbReference type="InterPro" id="IPR017972">
    <property type="entry name" value="Cyt_P450_CS"/>
</dbReference>
<proteinExistence type="inferred from homology"/>
<organism evidence="9 10">
    <name type="scientific">Cladophialophora immunda</name>
    <dbReference type="NCBI Taxonomy" id="569365"/>
    <lineage>
        <taxon>Eukaryota</taxon>
        <taxon>Fungi</taxon>
        <taxon>Dikarya</taxon>
        <taxon>Ascomycota</taxon>
        <taxon>Pezizomycotina</taxon>
        <taxon>Eurotiomycetes</taxon>
        <taxon>Chaetothyriomycetidae</taxon>
        <taxon>Chaetothyriales</taxon>
        <taxon>Herpotrichiellaceae</taxon>
        <taxon>Cladophialophora</taxon>
    </lineage>
</organism>